<accession>A0A938XVI0</accession>
<dbReference type="RefSeq" id="WP_204518757.1">
    <property type="nucleotide sequence ID" value="NZ_BAABIN010000005.1"/>
</dbReference>
<dbReference type="AlphaFoldDB" id="A0A938XVI0"/>
<reference evidence="1" key="1">
    <citation type="submission" date="2021-01" db="EMBL/GenBank/DDBJ databases">
        <title>Genomic Encyclopedia of Type Strains, Phase IV (KMG-IV): sequencing the most valuable type-strain genomes for metagenomic binning, comparative biology and taxonomic classification.</title>
        <authorList>
            <person name="Goeker M."/>
        </authorList>
    </citation>
    <scope>NUCLEOTIDE SEQUENCE</scope>
    <source>
        <strain evidence="1">DSM 25523</strain>
    </source>
</reference>
<sequence length="50" mass="5888">MTNQAAIGYMILAMQRKGYSEEQIREIEGSMLYMMDMKTEEEAAKAYRQF</sequence>
<name>A0A938XVI0_9BACL</name>
<dbReference type="EMBL" id="JAFBEB010000008">
    <property type="protein sequence ID" value="MBM7590902.1"/>
    <property type="molecule type" value="Genomic_DNA"/>
</dbReference>
<proteinExistence type="predicted"/>
<dbReference type="Proteomes" id="UP000717624">
    <property type="component" value="Unassembled WGS sequence"/>
</dbReference>
<comment type="caution">
    <text evidence="1">The sequence shown here is derived from an EMBL/GenBank/DDBJ whole genome shotgun (WGS) entry which is preliminary data.</text>
</comment>
<gene>
    <name evidence="1" type="ORF">JOD01_002514</name>
</gene>
<evidence type="ECO:0000313" key="2">
    <source>
        <dbReference type="Proteomes" id="UP000717624"/>
    </source>
</evidence>
<evidence type="ECO:0000313" key="1">
    <source>
        <dbReference type="EMBL" id="MBM7590902.1"/>
    </source>
</evidence>
<protein>
    <submittedName>
        <fullName evidence="1">Uncharacterized protein</fullName>
    </submittedName>
</protein>
<organism evidence="1 2">
    <name type="scientific">Brevibacillus fulvus</name>
    <dbReference type="NCBI Taxonomy" id="1125967"/>
    <lineage>
        <taxon>Bacteria</taxon>
        <taxon>Bacillati</taxon>
        <taxon>Bacillota</taxon>
        <taxon>Bacilli</taxon>
        <taxon>Bacillales</taxon>
        <taxon>Paenibacillaceae</taxon>
        <taxon>Brevibacillus</taxon>
    </lineage>
</organism>
<keyword evidence="2" id="KW-1185">Reference proteome</keyword>